<feature type="signal peptide" evidence="1">
    <location>
        <begin position="1"/>
        <end position="25"/>
    </location>
</feature>
<gene>
    <name evidence="3" type="ORF">CRP01_19625</name>
</gene>
<evidence type="ECO:0000313" key="4">
    <source>
        <dbReference type="Proteomes" id="UP000223913"/>
    </source>
</evidence>
<sequence length="217" mass="23945">MKTSLALNSFAGLLLLFLFSGQLPAQTALGLKAGLTASNSQVKFQSSIASEKPDNDPRFSAHFGYLLRTYLSDRFYFQPELLYIEKGFRGRSVNATGAESTTVVRFRNISLPLLLGVQFGNFQIAAGPEITYFLKAHTKSEGGEFAENPFFGKNEWLFNGNLELAYQINSFQLSLRGSLGLKPFLKGNLTDVNGVTAGSFTYYNQALQAAIAYMIFQ</sequence>
<protein>
    <recommendedName>
        <fullName evidence="2">Outer membrane protein beta-barrel domain-containing protein</fullName>
    </recommendedName>
</protein>
<proteinExistence type="predicted"/>
<comment type="caution">
    <text evidence="3">The sequence shown here is derived from an EMBL/GenBank/DDBJ whole genome shotgun (WGS) entry which is preliminary data.</text>
</comment>
<dbReference type="RefSeq" id="WP_099151786.1">
    <property type="nucleotide sequence ID" value="NZ_PDUD01000024.1"/>
</dbReference>
<evidence type="ECO:0000256" key="1">
    <source>
        <dbReference type="SAM" id="SignalP"/>
    </source>
</evidence>
<dbReference type="EMBL" id="PDUD01000024">
    <property type="protein sequence ID" value="PHN04727.1"/>
    <property type="molecule type" value="Genomic_DNA"/>
</dbReference>
<keyword evidence="4" id="KW-1185">Reference proteome</keyword>
<dbReference type="Pfam" id="PF13568">
    <property type="entry name" value="OMP_b-brl_2"/>
    <property type="match status" value="1"/>
</dbReference>
<dbReference type="OrthoDB" id="1160354at2"/>
<organism evidence="3 4">
    <name type="scientific">Flavilitoribacter nigricans (strain ATCC 23147 / DSM 23189 / NBRC 102662 / NCIMB 1420 / SS-2)</name>
    <name type="common">Lewinella nigricans</name>
    <dbReference type="NCBI Taxonomy" id="1122177"/>
    <lineage>
        <taxon>Bacteria</taxon>
        <taxon>Pseudomonadati</taxon>
        <taxon>Bacteroidota</taxon>
        <taxon>Saprospiria</taxon>
        <taxon>Saprospirales</taxon>
        <taxon>Lewinellaceae</taxon>
        <taxon>Flavilitoribacter</taxon>
    </lineage>
</organism>
<dbReference type="Proteomes" id="UP000223913">
    <property type="component" value="Unassembled WGS sequence"/>
</dbReference>
<dbReference type="AlphaFoldDB" id="A0A2D0N8C0"/>
<name>A0A2D0N8C0_FLAN2</name>
<feature type="domain" description="Outer membrane protein beta-barrel" evidence="2">
    <location>
        <begin position="26"/>
        <end position="184"/>
    </location>
</feature>
<dbReference type="InterPro" id="IPR025665">
    <property type="entry name" value="Beta-barrel_OMP_2"/>
</dbReference>
<keyword evidence="1" id="KW-0732">Signal</keyword>
<evidence type="ECO:0000313" key="3">
    <source>
        <dbReference type="EMBL" id="PHN04727.1"/>
    </source>
</evidence>
<reference evidence="3 4" key="1">
    <citation type="submission" date="2017-10" db="EMBL/GenBank/DDBJ databases">
        <title>The draft genome sequence of Lewinella nigricans NBRC 102662.</title>
        <authorList>
            <person name="Wang K."/>
        </authorList>
    </citation>
    <scope>NUCLEOTIDE SEQUENCE [LARGE SCALE GENOMIC DNA]</scope>
    <source>
        <strain evidence="3 4">NBRC 102662</strain>
    </source>
</reference>
<evidence type="ECO:0000259" key="2">
    <source>
        <dbReference type="Pfam" id="PF13568"/>
    </source>
</evidence>
<feature type="chain" id="PRO_5012858638" description="Outer membrane protein beta-barrel domain-containing protein" evidence="1">
    <location>
        <begin position="26"/>
        <end position="217"/>
    </location>
</feature>
<accession>A0A2D0N8C0</accession>